<accession>A0A1G8P3D9</accession>
<keyword evidence="2" id="KW-1003">Cell membrane</keyword>
<name>A0A1G8P3D9_9NOCA</name>
<evidence type="ECO:0000313" key="8">
    <source>
        <dbReference type="Proteomes" id="UP000183263"/>
    </source>
</evidence>
<dbReference type="InterPro" id="IPR027379">
    <property type="entry name" value="CLS_N"/>
</dbReference>
<evidence type="ECO:0000313" key="7">
    <source>
        <dbReference type="EMBL" id="SDI86957.1"/>
    </source>
</evidence>
<keyword evidence="4" id="KW-1133">Transmembrane helix</keyword>
<dbReference type="RefSeq" id="WP_072739092.1">
    <property type="nucleotide sequence ID" value="NZ_CP048813.1"/>
</dbReference>
<dbReference type="AlphaFoldDB" id="A0A1G8P3D9"/>
<keyword evidence="3" id="KW-0812">Transmembrane</keyword>
<evidence type="ECO:0000256" key="1">
    <source>
        <dbReference type="ARBA" id="ARBA00004651"/>
    </source>
</evidence>
<comment type="subcellular location">
    <subcellularLocation>
        <location evidence="1">Cell membrane</location>
        <topology evidence="1">Multi-pass membrane protein</topology>
    </subcellularLocation>
</comment>
<evidence type="ECO:0000256" key="4">
    <source>
        <dbReference type="ARBA" id="ARBA00022989"/>
    </source>
</evidence>
<evidence type="ECO:0000256" key="5">
    <source>
        <dbReference type="ARBA" id="ARBA00023136"/>
    </source>
</evidence>
<proteinExistence type="predicted"/>
<protein>
    <submittedName>
        <fullName evidence="7">Phospholipase_D-nuclease N-terminal</fullName>
    </submittedName>
</protein>
<dbReference type="OrthoDB" id="3298527at2"/>
<gene>
    <name evidence="7" type="ORF">SAMN05444695_11250</name>
</gene>
<organism evidence="7 8">
    <name type="scientific">Rhodococcus triatomae</name>
    <dbReference type="NCBI Taxonomy" id="300028"/>
    <lineage>
        <taxon>Bacteria</taxon>
        <taxon>Bacillati</taxon>
        <taxon>Actinomycetota</taxon>
        <taxon>Actinomycetes</taxon>
        <taxon>Mycobacteriales</taxon>
        <taxon>Nocardiaceae</taxon>
        <taxon>Rhodococcus</taxon>
    </lineage>
</organism>
<keyword evidence="5" id="KW-0472">Membrane</keyword>
<evidence type="ECO:0000256" key="3">
    <source>
        <dbReference type="ARBA" id="ARBA00022692"/>
    </source>
</evidence>
<keyword evidence="8" id="KW-1185">Reference proteome</keyword>
<reference evidence="7 8" key="1">
    <citation type="submission" date="2016-10" db="EMBL/GenBank/DDBJ databases">
        <authorList>
            <person name="de Groot N.N."/>
        </authorList>
    </citation>
    <scope>NUCLEOTIDE SEQUENCE [LARGE SCALE GENOMIC DNA]</scope>
    <source>
        <strain evidence="7 8">DSM 44892</strain>
    </source>
</reference>
<evidence type="ECO:0000259" key="6">
    <source>
        <dbReference type="Pfam" id="PF13396"/>
    </source>
</evidence>
<dbReference type="Proteomes" id="UP000183263">
    <property type="component" value="Unassembled WGS sequence"/>
</dbReference>
<dbReference type="Pfam" id="PF13396">
    <property type="entry name" value="PLDc_N"/>
    <property type="match status" value="1"/>
</dbReference>
<evidence type="ECO:0000256" key="2">
    <source>
        <dbReference type="ARBA" id="ARBA00022475"/>
    </source>
</evidence>
<dbReference type="GO" id="GO:0005886">
    <property type="term" value="C:plasma membrane"/>
    <property type="evidence" value="ECO:0007669"/>
    <property type="project" value="UniProtKB-SubCell"/>
</dbReference>
<feature type="domain" description="Cardiolipin synthase N-terminal" evidence="6">
    <location>
        <begin position="12"/>
        <end position="57"/>
    </location>
</feature>
<sequence length="113" mass="13245">MPYVLFGLLTMALWVFCLVDVITREETQFRHLPKGGWLLVVLLVPTVGSLVYLFVGREQVLRLPNGRTGFTEYERPGRHIAQNAAEDEEFLRRCRERAEEQRRAARRRETDDI</sequence>
<dbReference type="EMBL" id="FNDN01000012">
    <property type="protein sequence ID" value="SDI86957.1"/>
    <property type="molecule type" value="Genomic_DNA"/>
</dbReference>